<evidence type="ECO:0000313" key="3">
    <source>
        <dbReference type="Proteomes" id="UP000001990"/>
    </source>
</evidence>
<dbReference type="KEGG" id="hiq:CGSHiGG_00635"/>
<proteinExistence type="predicted"/>
<gene>
    <name evidence="2" type="ordered locus">CGSHiGG_00635</name>
</gene>
<evidence type="ECO:0000313" key="2">
    <source>
        <dbReference type="EMBL" id="ABQ99226.1"/>
    </source>
</evidence>
<protein>
    <submittedName>
        <fullName evidence="2">Uncharacterized protein</fullName>
    </submittedName>
</protein>
<reference evidence="2 3" key="1">
    <citation type="journal article" date="2007" name="Genome Biol.">
        <title>Characterization and modeling of the Haemophilus influenzae core and supragenomes based on the complete genomic sequences of Rd and 12 clinical nontypeable strains.</title>
        <authorList>
            <person name="Hogg J.S."/>
            <person name="Hu F.Z."/>
            <person name="Janto B."/>
            <person name="Boissy R."/>
            <person name="Hayes J."/>
            <person name="Keefe R."/>
            <person name="Post J.C."/>
            <person name="Ehrlich G.D."/>
        </authorList>
    </citation>
    <scope>NUCLEOTIDE SEQUENCE [LARGE SCALE GENOMIC DNA]</scope>
    <source>
        <strain evidence="2 3">PittGG</strain>
    </source>
</reference>
<sequence length="466" mass="53293">MANFIFFVGNVMRLGSYSWHRWVIFPFIFLSFSAFADSTITKDNIAKILTKDLLERSYSTTKNLPMTLDDAQKLQRANALRKIAQKSTKMAEILGKRNPWGAVMVAAGAGLLVDGAIDKAFEMFTDAEKDEKGYFVWVVNPTTNLKEKYYLEGEKPTKIAPIFVYKTKTEVFIFWKSLAYPECGNENIDDVIECAVENYANSGFLEMRNPTIKNKNLISQSETNRIYQVTFDYEFGENKHEESVSTFIFNGEKQEREVTKKYELGTPDALIKNLPSDKPLVMGESNIERLLKELVTLQSKEFDSDERRIIDFAFSHVNAMQSDILKGREYLTKEDLLNFNYSPDMFDDKKTQKPINPSRPSNPGGSSNNTHSNKHDEDNYGDPNYPNLEPPTAHQILEPFKKFFPEFQNLTIQGKAAQCPTWSFNALNRTYTIDSHCPILEQNRAILGALFTLIWSIIAIRKLLSA</sequence>
<dbReference type="EMBL" id="CP000672">
    <property type="protein sequence ID" value="ABQ99226.1"/>
    <property type="molecule type" value="Genomic_DNA"/>
</dbReference>
<dbReference type="Proteomes" id="UP000001990">
    <property type="component" value="Chromosome"/>
</dbReference>
<organism evidence="2 3">
    <name type="scientific">Haemophilus influenzae (strain PittGG)</name>
    <dbReference type="NCBI Taxonomy" id="374931"/>
    <lineage>
        <taxon>Bacteria</taxon>
        <taxon>Pseudomonadati</taxon>
        <taxon>Pseudomonadota</taxon>
        <taxon>Gammaproteobacteria</taxon>
        <taxon>Pasteurellales</taxon>
        <taxon>Pasteurellaceae</taxon>
        <taxon>Haemophilus</taxon>
    </lineage>
</organism>
<name>A5UEM1_HAEIG</name>
<feature type="region of interest" description="Disordered" evidence="1">
    <location>
        <begin position="343"/>
        <end position="391"/>
    </location>
</feature>
<dbReference type="HOGENOM" id="CLU_586316_0_0_6"/>
<accession>A5UEM1</accession>
<feature type="compositionally biased region" description="Low complexity" evidence="1">
    <location>
        <begin position="354"/>
        <end position="369"/>
    </location>
</feature>
<evidence type="ECO:0000256" key="1">
    <source>
        <dbReference type="SAM" id="MobiDB-lite"/>
    </source>
</evidence>
<dbReference type="AlphaFoldDB" id="A5UEM1"/>